<keyword evidence="2" id="KW-0547">Nucleotide-binding</keyword>
<evidence type="ECO:0000256" key="8">
    <source>
        <dbReference type="ARBA" id="ARBA00023125"/>
    </source>
</evidence>
<keyword evidence="1" id="KW-0540">Nuclease</keyword>
<evidence type="ECO:0000256" key="7">
    <source>
        <dbReference type="ARBA" id="ARBA00022840"/>
    </source>
</evidence>
<dbReference type="GO" id="GO:0003677">
    <property type="term" value="F:DNA binding"/>
    <property type="evidence" value="ECO:0007669"/>
    <property type="project" value="UniProtKB-KW"/>
</dbReference>
<protein>
    <recommendedName>
        <fullName evidence="10">UvrD-like helicase C-terminal domain-containing protein</fullName>
    </recommendedName>
</protein>
<dbReference type="SUPFAM" id="SSF52540">
    <property type="entry name" value="P-loop containing nucleoside triphosphate hydrolases"/>
    <property type="match status" value="1"/>
</dbReference>
<dbReference type="Gene3D" id="3.90.320.10">
    <property type="match status" value="1"/>
</dbReference>
<evidence type="ECO:0000256" key="6">
    <source>
        <dbReference type="ARBA" id="ARBA00022839"/>
    </source>
</evidence>
<feature type="non-terminal residue" evidence="11">
    <location>
        <position position="1"/>
    </location>
</feature>
<organism evidence="11">
    <name type="scientific">marine metagenome</name>
    <dbReference type="NCBI Taxonomy" id="408172"/>
    <lineage>
        <taxon>unclassified sequences</taxon>
        <taxon>metagenomes</taxon>
        <taxon>ecological metagenomes</taxon>
    </lineage>
</organism>
<keyword evidence="9" id="KW-0234">DNA repair</keyword>
<evidence type="ECO:0000256" key="5">
    <source>
        <dbReference type="ARBA" id="ARBA00022806"/>
    </source>
</evidence>
<evidence type="ECO:0000256" key="1">
    <source>
        <dbReference type="ARBA" id="ARBA00022722"/>
    </source>
</evidence>
<dbReference type="GO" id="GO:0043138">
    <property type="term" value="F:3'-5' DNA helicase activity"/>
    <property type="evidence" value="ECO:0007669"/>
    <property type="project" value="TreeGrafter"/>
</dbReference>
<keyword evidence="3" id="KW-0227">DNA damage</keyword>
<proteinExistence type="predicted"/>
<evidence type="ECO:0000256" key="2">
    <source>
        <dbReference type="ARBA" id="ARBA00022741"/>
    </source>
</evidence>
<dbReference type="PANTHER" id="PTHR11070">
    <property type="entry name" value="UVRD / RECB / PCRA DNA HELICASE FAMILY MEMBER"/>
    <property type="match status" value="1"/>
</dbReference>
<sequence length="668" mass="77053">RGDTNLFSKNDKNGLKPKLFWGEKYEQVAFLDNKISELLNNGMDNKDIAVLCRTHSQVNAAAGALLKSGIPVQARIPKYFSITAVLDLVSWCQVIADGKFQDNALFRLIEKRCGAETAHILFNRWQRRDETPRLKLINAGQTIIEEFPRLRELLDDIELFHKIIQKKSAGEMVWEICVKMDLLGPYHRRYTLDDRLAILNVGDFLKRAQNFSRRNPKDHGLSAFNIYVEAVMISGGLKTIIPKEYKQLNGVRVSTIHSVKGGEYPIVFLPFLRSGSFPLNFRSRIMVSRPPDEWLSYEKSSHITPKDHHLEEERRLFYVAVTRAKEQLSLLAPRKATSRFVKELPENIMEETVMQDINTNKKSYSDLRIKYEQKIQKALASEQFDKVHDLANALEVIHHSEDGDDLELGSSDWEKELAQELEQDFEPTINEKLYLSASAIETYEQCPLKYRFGRIDGIPQTASKPQLVFGNIIHVVLQRFHEPGKELTKDRIVKLLEEEWKKGEFDYTVREEKFFDQGQEMLSRYAELMNDNPPNVIAREERFSFDLDDITINGAIDRIDKDENGVHIVDYKTSKSSTPAKSNLQLAVYSMYLKQSDSEKFGGIPTSASLHFLRNEEKPNRSHSFTVDDLEKTEEKINKVASSVRRKEFVAKTGKHCDWCDYKHLICP</sequence>
<dbReference type="AlphaFoldDB" id="A0A382C5A0"/>
<reference evidence="11" key="1">
    <citation type="submission" date="2018-05" db="EMBL/GenBank/DDBJ databases">
        <authorList>
            <person name="Lanie J.A."/>
            <person name="Ng W.-L."/>
            <person name="Kazmierczak K.M."/>
            <person name="Andrzejewski T.M."/>
            <person name="Davidsen T.M."/>
            <person name="Wayne K.J."/>
            <person name="Tettelin H."/>
            <person name="Glass J.I."/>
            <person name="Rusch D."/>
            <person name="Podicherti R."/>
            <person name="Tsui H.-C.T."/>
            <person name="Winkler M.E."/>
        </authorList>
    </citation>
    <scope>NUCLEOTIDE SEQUENCE</scope>
</reference>
<dbReference type="PROSITE" id="PS51217">
    <property type="entry name" value="UVRD_HELICASE_CTER"/>
    <property type="match status" value="1"/>
</dbReference>
<keyword evidence="6" id="KW-0269">Exonuclease</keyword>
<dbReference type="InterPro" id="IPR027417">
    <property type="entry name" value="P-loop_NTPase"/>
</dbReference>
<evidence type="ECO:0000259" key="10">
    <source>
        <dbReference type="PROSITE" id="PS51217"/>
    </source>
</evidence>
<accession>A0A382C5A0</accession>
<evidence type="ECO:0000313" key="11">
    <source>
        <dbReference type="EMBL" id="SVB20881.1"/>
    </source>
</evidence>
<dbReference type="Gene3D" id="3.40.50.300">
    <property type="entry name" value="P-loop containing nucleotide triphosphate hydrolases"/>
    <property type="match status" value="1"/>
</dbReference>
<dbReference type="Pfam" id="PF13361">
    <property type="entry name" value="UvrD_C"/>
    <property type="match status" value="1"/>
</dbReference>
<dbReference type="InterPro" id="IPR011604">
    <property type="entry name" value="PDDEXK-like_dom_sf"/>
</dbReference>
<dbReference type="PANTHER" id="PTHR11070:SF2">
    <property type="entry name" value="ATP-DEPENDENT DNA HELICASE SRS2"/>
    <property type="match status" value="1"/>
</dbReference>
<keyword evidence="5" id="KW-0347">Helicase</keyword>
<dbReference type="InterPro" id="IPR038726">
    <property type="entry name" value="PDDEXK_AddAB-type"/>
</dbReference>
<evidence type="ECO:0000256" key="3">
    <source>
        <dbReference type="ARBA" id="ARBA00022763"/>
    </source>
</evidence>
<keyword evidence="7" id="KW-0067">ATP-binding</keyword>
<dbReference type="InterPro" id="IPR000212">
    <property type="entry name" value="DNA_helicase_UvrD/REP"/>
</dbReference>
<dbReference type="InterPro" id="IPR014017">
    <property type="entry name" value="DNA_helicase_UvrD-like_C"/>
</dbReference>
<dbReference type="InterPro" id="IPR011335">
    <property type="entry name" value="Restrct_endonuc-II-like"/>
</dbReference>
<feature type="non-terminal residue" evidence="11">
    <location>
        <position position="668"/>
    </location>
</feature>
<evidence type="ECO:0000256" key="9">
    <source>
        <dbReference type="ARBA" id="ARBA00023204"/>
    </source>
</evidence>
<dbReference type="GO" id="GO:0005524">
    <property type="term" value="F:ATP binding"/>
    <property type="evidence" value="ECO:0007669"/>
    <property type="project" value="UniProtKB-KW"/>
</dbReference>
<evidence type="ECO:0000256" key="4">
    <source>
        <dbReference type="ARBA" id="ARBA00022801"/>
    </source>
</evidence>
<name>A0A382C5A0_9ZZZZ</name>
<keyword evidence="4" id="KW-0378">Hydrolase</keyword>
<feature type="domain" description="UvrD-like helicase C-terminal" evidence="10">
    <location>
        <begin position="1"/>
        <end position="261"/>
    </location>
</feature>
<keyword evidence="8" id="KW-0238">DNA-binding</keyword>
<dbReference type="GO" id="GO:0000725">
    <property type="term" value="P:recombinational repair"/>
    <property type="evidence" value="ECO:0007669"/>
    <property type="project" value="TreeGrafter"/>
</dbReference>
<dbReference type="GO" id="GO:0004527">
    <property type="term" value="F:exonuclease activity"/>
    <property type="evidence" value="ECO:0007669"/>
    <property type="project" value="UniProtKB-KW"/>
</dbReference>
<dbReference type="SUPFAM" id="SSF52980">
    <property type="entry name" value="Restriction endonuclease-like"/>
    <property type="match status" value="1"/>
</dbReference>
<dbReference type="Pfam" id="PF12705">
    <property type="entry name" value="PDDEXK_1"/>
    <property type="match status" value="1"/>
</dbReference>
<dbReference type="Gene3D" id="1.10.486.10">
    <property type="entry name" value="PCRA, domain 4"/>
    <property type="match status" value="1"/>
</dbReference>
<gene>
    <name evidence="11" type="ORF">METZ01_LOCUS173735</name>
</gene>
<dbReference type="EMBL" id="UINC01032736">
    <property type="protein sequence ID" value="SVB20881.1"/>
    <property type="molecule type" value="Genomic_DNA"/>
</dbReference>